<sequence length="85" mass="9258">MLKSGVISIAAFLISLGVYTTWFFNEDLFSKSVMIIAIALPIIGIITALLAKKKSLKIVGLVGNTFVLLWAVVIPFASTLFWNTP</sequence>
<protein>
    <submittedName>
        <fullName evidence="2">Uncharacterized protein</fullName>
    </submittedName>
</protein>
<evidence type="ECO:0000313" key="2">
    <source>
        <dbReference type="EMBL" id="ALS74075.1"/>
    </source>
</evidence>
<organism evidence="2 3">
    <name type="scientific">Planococcus rifietoensis</name>
    <dbReference type="NCBI Taxonomy" id="200991"/>
    <lineage>
        <taxon>Bacteria</taxon>
        <taxon>Bacillati</taxon>
        <taxon>Bacillota</taxon>
        <taxon>Bacilli</taxon>
        <taxon>Bacillales</taxon>
        <taxon>Caryophanaceae</taxon>
        <taxon>Planococcus</taxon>
    </lineage>
</organism>
<dbReference type="KEGG" id="prt:AUC31_01870"/>
<feature type="transmembrane region" description="Helical" evidence="1">
    <location>
        <begin position="58"/>
        <end position="82"/>
    </location>
</feature>
<gene>
    <name evidence="2" type="ORF">AUC31_01870</name>
</gene>
<feature type="transmembrane region" description="Helical" evidence="1">
    <location>
        <begin position="31"/>
        <end position="51"/>
    </location>
</feature>
<dbReference type="EMBL" id="CP013659">
    <property type="protein sequence ID" value="ALS74075.1"/>
    <property type="molecule type" value="Genomic_DNA"/>
</dbReference>
<keyword evidence="1" id="KW-0812">Transmembrane</keyword>
<keyword evidence="3" id="KW-1185">Reference proteome</keyword>
<keyword evidence="1" id="KW-1133">Transmembrane helix</keyword>
<name>A0A0U2Z2I1_9BACL</name>
<dbReference type="Proteomes" id="UP000067683">
    <property type="component" value="Chromosome"/>
</dbReference>
<keyword evidence="1" id="KW-0472">Membrane</keyword>
<dbReference type="OrthoDB" id="2973115at2"/>
<evidence type="ECO:0000313" key="3">
    <source>
        <dbReference type="Proteomes" id="UP000067683"/>
    </source>
</evidence>
<reference evidence="2" key="1">
    <citation type="submission" date="2016-01" db="EMBL/GenBank/DDBJ databases">
        <title>Complete genome of Planococcus rifietoensis type strain M8.</title>
        <authorList>
            <person name="See-Too W.S."/>
        </authorList>
    </citation>
    <scope>NUCLEOTIDE SEQUENCE [LARGE SCALE GENOMIC DNA]</scope>
    <source>
        <strain evidence="2">M8</strain>
    </source>
</reference>
<feature type="transmembrane region" description="Helical" evidence="1">
    <location>
        <begin position="7"/>
        <end position="25"/>
    </location>
</feature>
<proteinExistence type="predicted"/>
<accession>A0A0U2Z2I1</accession>
<dbReference type="RefSeq" id="WP_058380783.1">
    <property type="nucleotide sequence ID" value="NZ_CP013659.2"/>
</dbReference>
<dbReference type="AlphaFoldDB" id="A0A0U2Z2I1"/>
<evidence type="ECO:0000256" key="1">
    <source>
        <dbReference type="SAM" id="Phobius"/>
    </source>
</evidence>